<dbReference type="SUPFAM" id="SSF89550">
    <property type="entry name" value="PHP domain-like"/>
    <property type="match status" value="1"/>
</dbReference>
<gene>
    <name evidence="3" type="ORF">ABS766_13375</name>
</gene>
<dbReference type="CDD" id="cd07432">
    <property type="entry name" value="PHP_HisPPase"/>
    <property type="match status" value="1"/>
</dbReference>
<reference evidence="3 4" key="1">
    <citation type="submission" date="2024-06" db="EMBL/GenBank/DDBJ databases">
        <authorList>
            <person name="Kaempfer P."/>
            <person name="Viver T."/>
        </authorList>
    </citation>
    <scope>NUCLEOTIDE SEQUENCE [LARGE SCALE GENOMIC DNA]</scope>
    <source>
        <strain evidence="3 4">ST-119</strain>
    </source>
</reference>
<dbReference type="SUPFAM" id="SSF52540">
    <property type="entry name" value="P-loop containing nucleoside triphosphate hydrolases"/>
    <property type="match status" value="1"/>
</dbReference>
<sequence>MTINNQAKFYRGDIHIHSFGQFGFGSYDVSDTTMTPQAIVDTAIEKNLQIISITDHNEINNSFAAIDYAKDKNILVIPGIEVTTTQGHLLVYFETFDQLRAFNGKLNYTSDRKLCNQGIVECLNFANQDDGFGILAHIELTSGFEQMIGRFGPQIEEILKIKNLLGFEISSKTSINFYTDLDTSDKMADRCNLMNIRRAALEQDAEYNLPKIMSSDSHTLSKLGINADGENKLTRYKVDELNYHSIKIALQYHESRIRLENEIPEVKPHIKSIKIEGGLFKDVEINLSSNLTCIIGGRGAGKSTLLEAIREATGNKSKAGVVDSDVWPQKINIVYYDEANRRIDFAREKNSSVRNITDPINGINKVEIETYGQGETAETLQHSDENPQILINFLDSFLNIEDKILQEKIIINQLLENQSSSKKIRLELLSYDATVKALNNEQKKLNKLKQEKAGELVEYQNALIKERQIRKDLISKLNDLIKTYREILSDNTAINSLLAIPEDEISIGKDFFINVKNILSDFSGIVEVKSTELNAELSKKIEDLKIQLKSWGDKESEIQSKIDAKKAELEEQGIPFDLGKINQISKDILDYQKKIEKLDLEKLDLEKLNRDRQSLIENRKVIKDEIFEIRKSFKERANKTLKNTIDGFFITIKYKKGLFSQEFEELLKSKMDWRQNRKSKIISSHYSIPEFLKICHEKDYLKFTVLKDAEENQIFSQSESQNIINKILSDYNFEDFESLFYDDMPEVTVTKSFMDNSGNPQYIVKPLSKLSLGQQQSVLLGILMLSDSNRPLIIDQPEDNLDSEFIFKTIVKNLRKIKEQRQVIIVTHNPNIAVLGDAELIIPLKSTSMLTHVTDPGSIDRTETRLICCEILEGGKRAFKQREMIYGIK</sequence>
<dbReference type="EMBL" id="JBELPZ010000016">
    <property type="protein sequence ID" value="MFL9845413.1"/>
    <property type="molecule type" value="Genomic_DNA"/>
</dbReference>
<organism evidence="3 4">
    <name type="scientific">Flavobacterium rhizosphaerae</name>
    <dbReference type="NCBI Taxonomy" id="3163298"/>
    <lineage>
        <taxon>Bacteria</taxon>
        <taxon>Pseudomonadati</taxon>
        <taxon>Bacteroidota</taxon>
        <taxon>Flavobacteriia</taxon>
        <taxon>Flavobacteriales</taxon>
        <taxon>Flavobacteriaceae</taxon>
        <taxon>Flavobacterium</taxon>
    </lineage>
</organism>
<dbReference type="PANTHER" id="PTHR42924">
    <property type="entry name" value="EXONUCLEASE"/>
    <property type="match status" value="1"/>
</dbReference>
<dbReference type="Gene3D" id="3.20.20.140">
    <property type="entry name" value="Metal-dependent hydrolases"/>
    <property type="match status" value="1"/>
</dbReference>
<dbReference type="InterPro" id="IPR027417">
    <property type="entry name" value="P-loop_NTPase"/>
</dbReference>
<dbReference type="InterPro" id="IPR052018">
    <property type="entry name" value="PHP_domain"/>
</dbReference>
<protein>
    <submittedName>
        <fullName evidence="3">TrlF family AAA-like ATPase</fullName>
    </submittedName>
</protein>
<keyword evidence="1" id="KW-0175">Coiled coil</keyword>
<evidence type="ECO:0000313" key="4">
    <source>
        <dbReference type="Proteomes" id="UP001629156"/>
    </source>
</evidence>
<feature type="domain" description="Polymerase/histidinol phosphatase N-terminal" evidence="2">
    <location>
        <begin position="12"/>
        <end position="86"/>
    </location>
</feature>
<dbReference type="PANTHER" id="PTHR42924:SF3">
    <property type="entry name" value="POLYMERASE_HISTIDINOL PHOSPHATASE N-TERMINAL DOMAIN-CONTAINING PROTEIN"/>
    <property type="match status" value="1"/>
</dbReference>
<dbReference type="NCBIfam" id="NF045780">
    <property type="entry name" value="TrlF_fam_ATP"/>
    <property type="match status" value="1"/>
</dbReference>
<dbReference type="InterPro" id="IPR003141">
    <property type="entry name" value="Pol/His_phosphatase_N"/>
</dbReference>
<dbReference type="InterPro" id="IPR016195">
    <property type="entry name" value="Pol/histidinol_Pase-like"/>
</dbReference>
<name>A0ABW8YYT0_9FLAO</name>
<comment type="caution">
    <text evidence="3">The sequence shown here is derived from an EMBL/GenBank/DDBJ whole genome shotgun (WGS) entry which is preliminary data.</text>
</comment>
<evidence type="ECO:0000259" key="2">
    <source>
        <dbReference type="SMART" id="SM00481"/>
    </source>
</evidence>
<dbReference type="Pfam" id="PF02811">
    <property type="entry name" value="PHP"/>
    <property type="match status" value="1"/>
</dbReference>
<dbReference type="Gene3D" id="3.40.50.300">
    <property type="entry name" value="P-loop containing nucleotide triphosphate hydrolases"/>
    <property type="match status" value="2"/>
</dbReference>
<proteinExistence type="predicted"/>
<keyword evidence="4" id="KW-1185">Reference proteome</keyword>
<dbReference type="Pfam" id="PF13304">
    <property type="entry name" value="AAA_21"/>
    <property type="match status" value="1"/>
</dbReference>
<accession>A0ABW8YYT0</accession>
<feature type="coiled-coil region" evidence="1">
    <location>
        <begin position="581"/>
        <end position="625"/>
    </location>
</feature>
<dbReference type="SMART" id="SM00481">
    <property type="entry name" value="POLIIIAc"/>
    <property type="match status" value="1"/>
</dbReference>
<evidence type="ECO:0000313" key="3">
    <source>
        <dbReference type="EMBL" id="MFL9845413.1"/>
    </source>
</evidence>
<dbReference type="InterPro" id="IPR004013">
    <property type="entry name" value="PHP_dom"/>
</dbReference>
<dbReference type="Proteomes" id="UP001629156">
    <property type="component" value="Unassembled WGS sequence"/>
</dbReference>
<evidence type="ECO:0000256" key="1">
    <source>
        <dbReference type="SAM" id="Coils"/>
    </source>
</evidence>
<feature type="coiled-coil region" evidence="1">
    <location>
        <begin position="431"/>
        <end position="458"/>
    </location>
</feature>
<dbReference type="InterPro" id="IPR054787">
    <property type="entry name" value="TrlF_ATPase"/>
</dbReference>
<dbReference type="InterPro" id="IPR003959">
    <property type="entry name" value="ATPase_AAA_core"/>
</dbReference>
<dbReference type="RefSeq" id="WP_408085696.1">
    <property type="nucleotide sequence ID" value="NZ_JBELPZ010000016.1"/>
</dbReference>